<dbReference type="Pfam" id="PF20203">
    <property type="entry name" value="DUF6565"/>
    <property type="match status" value="1"/>
</dbReference>
<gene>
    <name evidence="4" type="ORF">AHMF7605_02355</name>
</gene>
<evidence type="ECO:0000313" key="4">
    <source>
        <dbReference type="EMBL" id="PSR52446.1"/>
    </source>
</evidence>
<dbReference type="InterPro" id="IPR046695">
    <property type="entry name" value="DUF6565"/>
</dbReference>
<dbReference type="EMBL" id="PYFT01000001">
    <property type="protein sequence ID" value="PSR52446.1"/>
    <property type="molecule type" value="Genomic_DNA"/>
</dbReference>
<feature type="compositionally biased region" description="Basic and acidic residues" evidence="1">
    <location>
        <begin position="239"/>
        <end position="248"/>
    </location>
</feature>
<name>A0A2T2YAD3_9BACT</name>
<accession>A0A2T2YAD3</accession>
<feature type="chain" id="PRO_5015406486" description="DUF6565 domain-containing protein" evidence="2">
    <location>
        <begin position="26"/>
        <end position="342"/>
    </location>
</feature>
<evidence type="ECO:0000256" key="2">
    <source>
        <dbReference type="SAM" id="SignalP"/>
    </source>
</evidence>
<feature type="signal peptide" evidence="2">
    <location>
        <begin position="1"/>
        <end position="25"/>
    </location>
</feature>
<organism evidence="4 5">
    <name type="scientific">Adhaeribacter arboris</name>
    <dbReference type="NCBI Taxonomy" id="2072846"/>
    <lineage>
        <taxon>Bacteria</taxon>
        <taxon>Pseudomonadati</taxon>
        <taxon>Bacteroidota</taxon>
        <taxon>Cytophagia</taxon>
        <taxon>Cytophagales</taxon>
        <taxon>Hymenobacteraceae</taxon>
        <taxon>Adhaeribacter</taxon>
    </lineage>
</organism>
<feature type="region of interest" description="Disordered" evidence="1">
    <location>
        <begin position="321"/>
        <end position="342"/>
    </location>
</feature>
<protein>
    <recommendedName>
        <fullName evidence="3">DUF6565 domain-containing protein</fullName>
    </recommendedName>
</protein>
<feature type="domain" description="DUF6565" evidence="3">
    <location>
        <begin position="168"/>
        <end position="248"/>
    </location>
</feature>
<evidence type="ECO:0000313" key="5">
    <source>
        <dbReference type="Proteomes" id="UP000240357"/>
    </source>
</evidence>
<evidence type="ECO:0000259" key="3">
    <source>
        <dbReference type="Pfam" id="PF20203"/>
    </source>
</evidence>
<feature type="compositionally biased region" description="Basic and acidic residues" evidence="1">
    <location>
        <begin position="323"/>
        <end position="342"/>
    </location>
</feature>
<comment type="caution">
    <text evidence="4">The sequence shown here is derived from an EMBL/GenBank/DDBJ whole genome shotgun (WGS) entry which is preliminary data.</text>
</comment>
<feature type="region of interest" description="Disordered" evidence="1">
    <location>
        <begin position="239"/>
        <end position="288"/>
    </location>
</feature>
<keyword evidence="2" id="KW-0732">Signal</keyword>
<dbReference type="AlphaFoldDB" id="A0A2T2YAD3"/>
<dbReference type="RefSeq" id="WP_106926075.1">
    <property type="nucleotide sequence ID" value="NZ_PYFT01000001.1"/>
</dbReference>
<proteinExistence type="predicted"/>
<sequence>MKNLIKTPILSYALALSLAALQVSCSSDNKNTTSESTDTAATAANDGESAYTDYKNYVSTLDSSTIASLDTASTSWKDQRSMYDEKVARLDQYSTNYDENRRQEIDRLKTRYSSYWNSRGTNLSGGMAPDKVASTGANTIMTSFNTATISALSASAIREAYDSFVEKVRANKNSFTKDEWQKVEAYYRALDDRKDAVKDQISNNDKIEIAKAKAKYETVKTGEKLDPVVSQVAADVKQTGEKVEDKAQKGAQQVGQKARETGKDAKETGSRVADKVGTAAKNTAQDVTETGAKVGSKVGHAAKETGKDVKEGVVKGAKAVGKTADKAGEKVKDAFDGKKENE</sequence>
<feature type="compositionally biased region" description="Basic and acidic residues" evidence="1">
    <location>
        <begin position="257"/>
        <end position="274"/>
    </location>
</feature>
<dbReference type="OrthoDB" id="875515at2"/>
<keyword evidence="5" id="KW-1185">Reference proteome</keyword>
<reference evidence="4 5" key="1">
    <citation type="submission" date="2018-03" db="EMBL/GenBank/DDBJ databases">
        <title>Adhaeribacter sp. HMF7605 Genome sequencing and assembly.</title>
        <authorList>
            <person name="Kang H."/>
            <person name="Kang J."/>
            <person name="Cha I."/>
            <person name="Kim H."/>
            <person name="Joh K."/>
        </authorList>
    </citation>
    <scope>NUCLEOTIDE SEQUENCE [LARGE SCALE GENOMIC DNA]</scope>
    <source>
        <strain evidence="4 5">HMF7605</strain>
    </source>
</reference>
<dbReference type="Proteomes" id="UP000240357">
    <property type="component" value="Unassembled WGS sequence"/>
</dbReference>
<evidence type="ECO:0000256" key="1">
    <source>
        <dbReference type="SAM" id="MobiDB-lite"/>
    </source>
</evidence>